<name>A0ABN9T0M7_9DINO</name>
<sequence length="321" mass="32886">MAALIRPHCALQPPSDHFAPAPRGGCGGLFSSLASAGGAGPRASPRVALAAGASTCAAAVAPPVVPVPPVVSATGRAQPLVSGARCEYHDVCRHASAPDIAAEPEPPSLPRSNTAPQLLERASGPQVRYDCGGMSRTTGARPAASPREQPTCRMRKLVSVVAPGGGTLANGAVYSELARSSRLKVEILGRARAEYDQYPEAFDGGSPPPNFDSGAFSVNHALTTGVSKLALRPRRLIVFDSETSISASAVARTAEEESDCLVVGSRGGQVALPHLWKKAGAATPPAVIINGGCAMQFPEAPCWPDEAAPFLLAGGCDNFRG</sequence>
<keyword evidence="3" id="KW-1185">Reference proteome</keyword>
<evidence type="ECO:0000313" key="2">
    <source>
        <dbReference type="EMBL" id="CAK0838484.1"/>
    </source>
</evidence>
<evidence type="ECO:0000313" key="3">
    <source>
        <dbReference type="Proteomes" id="UP001189429"/>
    </source>
</evidence>
<accession>A0ABN9T0M7</accession>
<feature type="region of interest" description="Disordered" evidence="1">
    <location>
        <begin position="126"/>
        <end position="150"/>
    </location>
</feature>
<comment type="caution">
    <text evidence="2">The sequence shown here is derived from an EMBL/GenBank/DDBJ whole genome shotgun (WGS) entry which is preliminary data.</text>
</comment>
<organism evidence="2 3">
    <name type="scientific">Prorocentrum cordatum</name>
    <dbReference type="NCBI Taxonomy" id="2364126"/>
    <lineage>
        <taxon>Eukaryota</taxon>
        <taxon>Sar</taxon>
        <taxon>Alveolata</taxon>
        <taxon>Dinophyceae</taxon>
        <taxon>Prorocentrales</taxon>
        <taxon>Prorocentraceae</taxon>
        <taxon>Prorocentrum</taxon>
    </lineage>
</organism>
<feature type="non-terminal residue" evidence="2">
    <location>
        <position position="321"/>
    </location>
</feature>
<dbReference type="EMBL" id="CAUYUJ010014227">
    <property type="protein sequence ID" value="CAK0838484.1"/>
    <property type="molecule type" value="Genomic_DNA"/>
</dbReference>
<proteinExistence type="predicted"/>
<dbReference type="Proteomes" id="UP001189429">
    <property type="component" value="Unassembled WGS sequence"/>
</dbReference>
<protein>
    <submittedName>
        <fullName evidence="2">Uncharacterized protein</fullName>
    </submittedName>
</protein>
<reference evidence="2" key="1">
    <citation type="submission" date="2023-10" db="EMBL/GenBank/DDBJ databases">
        <authorList>
            <person name="Chen Y."/>
            <person name="Shah S."/>
            <person name="Dougan E. K."/>
            <person name="Thang M."/>
            <person name="Chan C."/>
        </authorList>
    </citation>
    <scope>NUCLEOTIDE SEQUENCE [LARGE SCALE GENOMIC DNA]</scope>
</reference>
<gene>
    <name evidence="2" type="ORF">PCOR1329_LOCUS34428</name>
</gene>
<evidence type="ECO:0000256" key="1">
    <source>
        <dbReference type="SAM" id="MobiDB-lite"/>
    </source>
</evidence>